<dbReference type="EMBL" id="VEPZ02000040">
    <property type="protein sequence ID" value="KAE8735023.1"/>
    <property type="molecule type" value="Genomic_DNA"/>
</dbReference>
<dbReference type="GO" id="GO:0003677">
    <property type="term" value="F:DNA binding"/>
    <property type="evidence" value="ECO:0007669"/>
    <property type="project" value="TreeGrafter"/>
</dbReference>
<gene>
    <name evidence="5" type="ORF">F3Y22_tig00000483pilonHSYRG00005</name>
</gene>
<dbReference type="GO" id="GO:0000076">
    <property type="term" value="P:DNA replication checkpoint signaling"/>
    <property type="evidence" value="ECO:0007669"/>
    <property type="project" value="TreeGrafter"/>
</dbReference>
<organism evidence="5 6">
    <name type="scientific">Hibiscus syriacus</name>
    <name type="common">Rose of Sharon</name>
    <dbReference type="NCBI Taxonomy" id="106335"/>
    <lineage>
        <taxon>Eukaryota</taxon>
        <taxon>Viridiplantae</taxon>
        <taxon>Streptophyta</taxon>
        <taxon>Embryophyta</taxon>
        <taxon>Tracheophyta</taxon>
        <taxon>Spermatophyta</taxon>
        <taxon>Magnoliopsida</taxon>
        <taxon>eudicotyledons</taxon>
        <taxon>Gunneridae</taxon>
        <taxon>Pentapetalae</taxon>
        <taxon>rosids</taxon>
        <taxon>malvids</taxon>
        <taxon>Malvales</taxon>
        <taxon>Malvaceae</taxon>
        <taxon>Malvoideae</taxon>
        <taxon>Hibiscus</taxon>
    </lineage>
</organism>
<evidence type="ECO:0000259" key="4">
    <source>
        <dbReference type="Pfam" id="PF04821"/>
    </source>
</evidence>
<evidence type="ECO:0000256" key="3">
    <source>
        <dbReference type="ARBA" id="ARBA00023306"/>
    </source>
</evidence>
<protein>
    <recommendedName>
        <fullName evidence="4">Timeless N-terminal domain-containing protein</fullName>
    </recommendedName>
</protein>
<dbReference type="AlphaFoldDB" id="A0A6A3D008"/>
<name>A0A6A3D008_HIBSY</name>
<evidence type="ECO:0000313" key="6">
    <source>
        <dbReference type="Proteomes" id="UP000436088"/>
    </source>
</evidence>
<evidence type="ECO:0000313" key="5">
    <source>
        <dbReference type="EMBL" id="KAE8735023.1"/>
    </source>
</evidence>
<evidence type="ECO:0000256" key="2">
    <source>
        <dbReference type="ARBA" id="ARBA00023242"/>
    </source>
</evidence>
<comment type="subcellular location">
    <subcellularLocation>
        <location evidence="1">Nucleus</location>
    </subcellularLocation>
</comment>
<dbReference type="PANTHER" id="PTHR22940">
    <property type="entry name" value="TIMEOUT/TIMELESS-2"/>
    <property type="match status" value="1"/>
</dbReference>
<keyword evidence="3" id="KW-0131">Cell cycle</keyword>
<dbReference type="InterPro" id="IPR044998">
    <property type="entry name" value="Timeless"/>
</dbReference>
<comment type="caution">
    <text evidence="5">The sequence shown here is derived from an EMBL/GenBank/DDBJ whole genome shotgun (WGS) entry which is preliminary data.</text>
</comment>
<dbReference type="Proteomes" id="UP000436088">
    <property type="component" value="Unassembled WGS sequence"/>
</dbReference>
<keyword evidence="6" id="KW-1185">Reference proteome</keyword>
<feature type="domain" description="Timeless N-terminal" evidence="4">
    <location>
        <begin position="26"/>
        <end position="157"/>
    </location>
</feature>
<accession>A0A6A3D008</accession>
<dbReference type="Pfam" id="PF04821">
    <property type="entry name" value="TIMELESS"/>
    <property type="match status" value="1"/>
</dbReference>
<dbReference type="GO" id="GO:0031298">
    <property type="term" value="C:replication fork protection complex"/>
    <property type="evidence" value="ECO:0007669"/>
    <property type="project" value="TreeGrafter"/>
</dbReference>
<evidence type="ECO:0000256" key="1">
    <source>
        <dbReference type="ARBA" id="ARBA00004123"/>
    </source>
</evidence>
<sequence length="168" mass="19355">MDTEDLSGICASLGILEEEQTTNRMVYTKGDHCLDALKDLLRFLRRDDPQTREVFKQVCRWNIASKNLIPIIEHCQRDRNLVLNSVKVLVFLSMPIEPSSSDIPEQIEYLWNLKFFVTSSDAVAVIVSLLEGPLENLECELFSEDDWKLLQLVLTFFHWWFSGLSSSG</sequence>
<dbReference type="GO" id="GO:0043111">
    <property type="term" value="P:replication fork arrest"/>
    <property type="evidence" value="ECO:0007669"/>
    <property type="project" value="TreeGrafter"/>
</dbReference>
<dbReference type="PANTHER" id="PTHR22940:SF4">
    <property type="entry name" value="PROTEIN TIMELESS HOMOLOG"/>
    <property type="match status" value="1"/>
</dbReference>
<reference evidence="5" key="1">
    <citation type="submission" date="2019-09" db="EMBL/GenBank/DDBJ databases">
        <title>Draft genome information of white flower Hibiscus syriacus.</title>
        <authorList>
            <person name="Kim Y.-M."/>
        </authorList>
    </citation>
    <scope>NUCLEOTIDE SEQUENCE [LARGE SCALE GENOMIC DNA]</scope>
    <source>
        <strain evidence="5">YM2019G1</strain>
    </source>
</reference>
<proteinExistence type="predicted"/>
<dbReference type="InterPro" id="IPR006906">
    <property type="entry name" value="Timeless_N"/>
</dbReference>
<dbReference type="GO" id="GO:0006281">
    <property type="term" value="P:DNA repair"/>
    <property type="evidence" value="ECO:0007669"/>
    <property type="project" value="TreeGrafter"/>
</dbReference>
<keyword evidence="2" id="KW-0539">Nucleus</keyword>